<sequence>MKTWHAIYAILKTPLEVLSLSLLLAGLSNVLINPYYGLNILVQNNYLFALGTLLMQVARFVIINFPFMVLLSFAFEKRMGVSAVVSYVGYIVGTLIAPTVELPTFAYAKIFDIHRSLLSSSTLRYPLQTGLVGVLLVTAICGFVQKRNREKKETMIGLETKLLLKTGFLCTFIGIGMGFVWPFFIKGIEYINAYIAMDTNDSFRIGLFGLMDKLLQTFHLGAFVRQPFWYGLNGGTWVNLAGGIIKGDAYIWTAQMSANQTTALAGHLFTPFYAMNLVIVPGLIWTFFFLETNRAKRKKKMGRYLLLTVTSWLAGVSLPIQLALLFLSPLLFMFYAGINGLLYAFLQITQIRLGYLTSESHTFMAMPGTLTEYLHYLNETFLHQNLMWIVVIGIVFLILSIVMTRFYFKYLALDIFHSGKRNKMVQKVLLALGDVSNIQQIDSSMDRLTVRLYDSSLLDEFLLKEAGCSQVDHSCDGEELLFGACSTMLRMDILKEIREKPNQ</sequence>
<keyword evidence="2" id="KW-0762">Sugar transport</keyword>
<keyword evidence="3" id="KW-0808">Transferase</keyword>
<keyword evidence="9" id="KW-1185">Reference proteome</keyword>
<dbReference type="PANTHER" id="PTHR30009">
    <property type="entry name" value="CYTOCHROME C-TYPE SYNTHESIS PROTEIN AND PTS TRANSMEMBRANE COMPONENT"/>
    <property type="match status" value="1"/>
</dbReference>
<feature type="transmembrane region" description="Helical" evidence="6">
    <location>
        <begin position="272"/>
        <end position="290"/>
    </location>
</feature>
<keyword evidence="1" id="KW-0813">Transport</keyword>
<dbReference type="GO" id="GO:0009401">
    <property type="term" value="P:phosphoenolpyruvate-dependent sugar phosphotransferase system"/>
    <property type="evidence" value="ECO:0007669"/>
    <property type="project" value="UniProtKB-KW"/>
</dbReference>
<dbReference type="SUPFAM" id="SSF55604">
    <property type="entry name" value="Glucose permease domain IIB"/>
    <property type="match status" value="1"/>
</dbReference>
<dbReference type="Gene3D" id="3.30.1360.60">
    <property type="entry name" value="Glucose permease domain IIB"/>
    <property type="match status" value="1"/>
</dbReference>
<name>D2MN14_9FIRM</name>
<dbReference type="Proteomes" id="UP000005017">
    <property type="component" value="Unassembled WGS sequence"/>
</dbReference>
<protein>
    <recommendedName>
        <fullName evidence="7">PTS EIIB type-1 domain-containing protein</fullName>
    </recommendedName>
</protein>
<dbReference type="STRING" id="679192.HMPREF9013_1150"/>
<dbReference type="RefSeq" id="WP_006626785.1">
    <property type="nucleotide sequence ID" value="NZ_ADFR01000002.1"/>
</dbReference>
<dbReference type="AlphaFoldDB" id="D2MN14"/>
<comment type="caution">
    <text evidence="5">Lacks conserved residue(s) required for the propagation of feature annotation.</text>
</comment>
<feature type="transmembrane region" description="Helical" evidence="6">
    <location>
        <begin position="326"/>
        <end position="346"/>
    </location>
</feature>
<dbReference type="PANTHER" id="PTHR30009:SF8">
    <property type="entry name" value="PTS SYSTEM, IIBC COMPONENT"/>
    <property type="match status" value="1"/>
</dbReference>
<evidence type="ECO:0000313" key="9">
    <source>
        <dbReference type="Proteomes" id="UP000005017"/>
    </source>
</evidence>
<proteinExistence type="predicted"/>
<feature type="transmembrane region" description="Helical" evidence="6">
    <location>
        <begin position="47"/>
        <end position="75"/>
    </location>
</feature>
<evidence type="ECO:0000259" key="7">
    <source>
        <dbReference type="PROSITE" id="PS51098"/>
    </source>
</evidence>
<organism evidence="8 9">
    <name type="scientific">Bulleidia extructa W1219</name>
    <dbReference type="NCBI Taxonomy" id="679192"/>
    <lineage>
        <taxon>Bacteria</taxon>
        <taxon>Bacillati</taxon>
        <taxon>Bacillota</taxon>
        <taxon>Erysipelotrichia</taxon>
        <taxon>Erysipelotrichales</taxon>
        <taxon>Erysipelotrichaceae</taxon>
        <taxon>Bulleidia</taxon>
    </lineage>
</organism>
<evidence type="ECO:0000313" key="8">
    <source>
        <dbReference type="EMBL" id="EFC06440.1"/>
    </source>
</evidence>
<accession>D2MN14</accession>
<evidence type="ECO:0000256" key="5">
    <source>
        <dbReference type="PROSITE-ProRule" id="PRU00421"/>
    </source>
</evidence>
<keyword evidence="6" id="KW-1133">Transmembrane helix</keyword>
<feature type="domain" description="PTS EIIB type-1" evidence="7">
    <location>
        <begin position="422"/>
        <end position="503"/>
    </location>
</feature>
<evidence type="ECO:0000256" key="1">
    <source>
        <dbReference type="ARBA" id="ARBA00022448"/>
    </source>
</evidence>
<keyword evidence="6" id="KW-0812">Transmembrane</keyword>
<evidence type="ECO:0000256" key="3">
    <source>
        <dbReference type="ARBA" id="ARBA00022679"/>
    </source>
</evidence>
<evidence type="ECO:0000256" key="4">
    <source>
        <dbReference type="ARBA" id="ARBA00022683"/>
    </source>
</evidence>
<dbReference type="OrthoDB" id="1639798at2"/>
<dbReference type="GO" id="GO:0008982">
    <property type="term" value="F:protein-N(PI)-phosphohistidine-sugar phosphotransferase activity"/>
    <property type="evidence" value="ECO:0007669"/>
    <property type="project" value="InterPro"/>
</dbReference>
<dbReference type="InterPro" id="IPR050429">
    <property type="entry name" value="PTS_Glucose_EIICBA"/>
</dbReference>
<reference evidence="9" key="1">
    <citation type="submission" date="2009-12" db="EMBL/GenBank/DDBJ databases">
        <title>Sequence of Clostridiales genomosp. BVAB3 str. UPII9-5.</title>
        <authorList>
            <person name="Madupu R."/>
            <person name="Durkin A.S."/>
            <person name="Torralba M."/>
            <person name="Methe B."/>
            <person name="Sutton G.G."/>
            <person name="Strausberg R.L."/>
            <person name="Nelson K.E."/>
        </authorList>
    </citation>
    <scope>NUCLEOTIDE SEQUENCE [LARGE SCALE GENOMIC DNA]</scope>
    <source>
        <strain evidence="9">W1219</strain>
    </source>
</reference>
<keyword evidence="6" id="KW-0472">Membrane</keyword>
<dbReference type="InterPro" id="IPR036878">
    <property type="entry name" value="Glu_permease_IIB"/>
</dbReference>
<dbReference type="PROSITE" id="PS51098">
    <property type="entry name" value="PTS_EIIB_TYPE_1"/>
    <property type="match status" value="1"/>
</dbReference>
<gene>
    <name evidence="8" type="ORF">HMPREF9013_1150</name>
</gene>
<feature type="transmembrane region" description="Helical" evidence="6">
    <location>
        <begin position="127"/>
        <end position="145"/>
    </location>
</feature>
<keyword evidence="4" id="KW-0598">Phosphotransferase system</keyword>
<evidence type="ECO:0000256" key="6">
    <source>
        <dbReference type="SAM" id="Phobius"/>
    </source>
</evidence>
<dbReference type="GO" id="GO:0005886">
    <property type="term" value="C:plasma membrane"/>
    <property type="evidence" value="ECO:0007669"/>
    <property type="project" value="TreeGrafter"/>
</dbReference>
<feature type="transmembrane region" description="Helical" evidence="6">
    <location>
        <begin position="87"/>
        <end position="107"/>
    </location>
</feature>
<dbReference type="eggNOG" id="COG1263">
    <property type="taxonomic scope" value="Bacteria"/>
</dbReference>
<dbReference type="GO" id="GO:0090563">
    <property type="term" value="F:protein-phosphocysteine-sugar phosphotransferase activity"/>
    <property type="evidence" value="ECO:0007669"/>
    <property type="project" value="TreeGrafter"/>
</dbReference>
<feature type="transmembrane region" description="Helical" evidence="6">
    <location>
        <begin position="386"/>
        <end position="408"/>
    </location>
</feature>
<dbReference type="InterPro" id="IPR001996">
    <property type="entry name" value="PTS_IIB_1"/>
</dbReference>
<comment type="caution">
    <text evidence="8">The sequence shown here is derived from an EMBL/GenBank/DDBJ whole genome shotgun (WGS) entry which is preliminary data.</text>
</comment>
<feature type="transmembrane region" description="Helical" evidence="6">
    <location>
        <begin position="302"/>
        <end position="320"/>
    </location>
</feature>
<evidence type="ECO:0000256" key="2">
    <source>
        <dbReference type="ARBA" id="ARBA00022597"/>
    </source>
</evidence>
<feature type="transmembrane region" description="Helical" evidence="6">
    <location>
        <begin position="166"/>
        <end position="184"/>
    </location>
</feature>
<dbReference type="EMBL" id="ADFR01000002">
    <property type="protein sequence ID" value="EFC06440.1"/>
    <property type="molecule type" value="Genomic_DNA"/>
</dbReference>